<protein>
    <submittedName>
        <fullName evidence="1">Uncharacterized protein</fullName>
    </submittedName>
</protein>
<accession>A0A644X686</accession>
<name>A0A644X686_9ZZZZ</name>
<organism evidence="1">
    <name type="scientific">bioreactor metagenome</name>
    <dbReference type="NCBI Taxonomy" id="1076179"/>
    <lineage>
        <taxon>unclassified sequences</taxon>
        <taxon>metagenomes</taxon>
        <taxon>ecological metagenomes</taxon>
    </lineage>
</organism>
<evidence type="ECO:0000313" key="1">
    <source>
        <dbReference type="EMBL" id="MPM09813.1"/>
    </source>
</evidence>
<reference evidence="1" key="1">
    <citation type="submission" date="2019-08" db="EMBL/GenBank/DDBJ databases">
        <authorList>
            <person name="Kucharzyk K."/>
            <person name="Murdoch R.W."/>
            <person name="Higgins S."/>
            <person name="Loffler F."/>
        </authorList>
    </citation>
    <scope>NUCLEOTIDE SEQUENCE</scope>
</reference>
<proteinExistence type="predicted"/>
<gene>
    <name evidence="1" type="ORF">SDC9_56136</name>
</gene>
<sequence length="90" mass="10065">MDSCPRNAIIFRSCHLRRQLILPGDQNVFDALKTELRCEKAVTHHRRIQGGSSRNLSRAAGYGAFKPSMGSFEIEIKEARLASRASFVTS</sequence>
<dbReference type="EMBL" id="VSSQ01001615">
    <property type="protein sequence ID" value="MPM09813.1"/>
    <property type="molecule type" value="Genomic_DNA"/>
</dbReference>
<comment type="caution">
    <text evidence="1">The sequence shown here is derived from an EMBL/GenBank/DDBJ whole genome shotgun (WGS) entry which is preliminary data.</text>
</comment>
<dbReference type="AlphaFoldDB" id="A0A644X686"/>